<reference evidence="2" key="1">
    <citation type="submission" date="2018-05" db="EMBL/GenBank/DDBJ databases">
        <authorList>
            <person name="Lanie J.A."/>
            <person name="Ng W.-L."/>
            <person name="Kazmierczak K.M."/>
            <person name="Andrzejewski T.M."/>
            <person name="Davidsen T.M."/>
            <person name="Wayne K.J."/>
            <person name="Tettelin H."/>
            <person name="Glass J.I."/>
            <person name="Rusch D."/>
            <person name="Podicherti R."/>
            <person name="Tsui H.-C.T."/>
            <person name="Winkler M.E."/>
        </authorList>
    </citation>
    <scope>NUCLEOTIDE SEQUENCE</scope>
</reference>
<name>A0A382YXR3_9ZZZZ</name>
<organism evidence="2">
    <name type="scientific">marine metagenome</name>
    <dbReference type="NCBI Taxonomy" id="408172"/>
    <lineage>
        <taxon>unclassified sequences</taxon>
        <taxon>metagenomes</taxon>
        <taxon>ecological metagenomes</taxon>
    </lineage>
</organism>
<gene>
    <name evidence="2" type="ORF">METZ01_LOCUS440930</name>
</gene>
<evidence type="ECO:0000256" key="1">
    <source>
        <dbReference type="SAM" id="Phobius"/>
    </source>
</evidence>
<evidence type="ECO:0000313" key="2">
    <source>
        <dbReference type="EMBL" id="SVD88076.1"/>
    </source>
</evidence>
<dbReference type="EMBL" id="UINC01179406">
    <property type="protein sequence ID" value="SVD88076.1"/>
    <property type="molecule type" value="Genomic_DNA"/>
</dbReference>
<protein>
    <submittedName>
        <fullName evidence="2">Uncharacterized protein</fullName>
    </submittedName>
</protein>
<proteinExistence type="predicted"/>
<keyword evidence="1" id="KW-0812">Transmembrane</keyword>
<feature type="transmembrane region" description="Helical" evidence="1">
    <location>
        <begin position="27"/>
        <end position="44"/>
    </location>
</feature>
<keyword evidence="1" id="KW-1133">Transmembrane helix</keyword>
<keyword evidence="1" id="KW-0472">Membrane</keyword>
<sequence>MIRLVFGFLLLLGSVGGMEMSSLSPMAAFILGIIALFFFGWPVMDGSIHRHIDKIQ</sequence>
<dbReference type="AlphaFoldDB" id="A0A382YXR3"/>
<accession>A0A382YXR3</accession>